<dbReference type="Gene3D" id="3.40.630.30">
    <property type="match status" value="1"/>
</dbReference>
<dbReference type="Pfam" id="PF00583">
    <property type="entry name" value="Acetyltransf_1"/>
    <property type="match status" value="1"/>
</dbReference>
<dbReference type="PANTHER" id="PTHR43233:SF1">
    <property type="entry name" value="FAMILY N-ACETYLTRANSFERASE, PUTATIVE (AFU_ORTHOLOGUE AFUA_6G03350)-RELATED"/>
    <property type="match status" value="1"/>
</dbReference>
<comment type="caution">
    <text evidence="2">The sequence shown here is derived from an EMBL/GenBank/DDBJ whole genome shotgun (WGS) entry which is preliminary data.</text>
</comment>
<dbReference type="EMBL" id="CAJDKC010000003">
    <property type="protein sequence ID" value="CAD0319200.1"/>
    <property type="molecule type" value="Genomic_DNA"/>
</dbReference>
<dbReference type="PANTHER" id="PTHR43233">
    <property type="entry name" value="FAMILY N-ACETYLTRANSFERASE, PUTATIVE (AFU_ORTHOLOGUE AFUA_6G03350)-RELATED"/>
    <property type="match status" value="1"/>
</dbReference>
<dbReference type="EMBL" id="CAJDKC010000003">
    <property type="protein sequence ID" value="CAD0319209.1"/>
    <property type="molecule type" value="Genomic_DNA"/>
</dbReference>
<sequence length="144" mass="16227">MPPLRITTDTSELDVPMIHRYLSQHTTWAKDIPLSLLQRSIANSLCFGGFVERAQVAFARVVSDYATVAYLGDVFVLPEHQGKGYSKLLMDAVMAHPELQGLRRFSLATSDAHGLYARYGFTSPLYPQSLMERYLPGIYTRDRA</sequence>
<reference evidence="2 3" key="1">
    <citation type="submission" date="2020-07" db="EMBL/GenBank/DDBJ databases">
        <authorList>
            <person name="Pothier F. J."/>
        </authorList>
    </citation>
    <scope>NUCLEOTIDE SEQUENCE [LARGE SCALE GENOMIC DNA]</scope>
    <source>
        <strain evidence="2 3">CFBP 7900</strain>
    </source>
</reference>
<dbReference type="CDD" id="cd04301">
    <property type="entry name" value="NAT_SF"/>
    <property type="match status" value="1"/>
</dbReference>
<dbReference type="PROSITE" id="PS51186">
    <property type="entry name" value="GNAT"/>
    <property type="match status" value="1"/>
</dbReference>
<feature type="domain" description="N-acetyltransferase" evidence="1">
    <location>
        <begin position="8"/>
        <end position="136"/>
    </location>
</feature>
<evidence type="ECO:0000313" key="2">
    <source>
        <dbReference type="EMBL" id="CAD0319209.1"/>
    </source>
</evidence>
<name>A0A6V7CMD6_9XANT</name>
<dbReference type="InterPro" id="IPR053144">
    <property type="entry name" value="Acetyltransferase_Butenolide"/>
</dbReference>
<evidence type="ECO:0000259" key="1">
    <source>
        <dbReference type="PROSITE" id="PS51186"/>
    </source>
</evidence>
<dbReference type="GO" id="GO:0016747">
    <property type="term" value="F:acyltransferase activity, transferring groups other than amino-acyl groups"/>
    <property type="evidence" value="ECO:0007669"/>
    <property type="project" value="InterPro"/>
</dbReference>
<gene>
    <name evidence="2" type="ORF">CFBP7900_12550</name>
</gene>
<accession>A0A6V7CMD6</accession>
<dbReference type="AlphaFoldDB" id="A0A6V7CMD6"/>
<dbReference type="InterPro" id="IPR016181">
    <property type="entry name" value="Acyl_CoA_acyltransferase"/>
</dbReference>
<proteinExistence type="predicted"/>
<evidence type="ECO:0000313" key="3">
    <source>
        <dbReference type="Proteomes" id="UP000587508"/>
    </source>
</evidence>
<dbReference type="Proteomes" id="UP000587508">
    <property type="component" value="Unassembled WGS sequence"/>
</dbReference>
<dbReference type="SUPFAM" id="SSF55729">
    <property type="entry name" value="Acyl-CoA N-acyltransferases (Nat)"/>
    <property type="match status" value="1"/>
</dbReference>
<dbReference type="RefSeq" id="WP_183086683.1">
    <property type="nucleotide sequence ID" value="NZ_CAJDKC010000003.1"/>
</dbReference>
<organism evidence="2 3">
    <name type="scientific">Xanthomonas hortorum pv. carotae</name>
    <dbReference type="NCBI Taxonomy" id="487904"/>
    <lineage>
        <taxon>Bacteria</taxon>
        <taxon>Pseudomonadati</taxon>
        <taxon>Pseudomonadota</taxon>
        <taxon>Gammaproteobacteria</taxon>
        <taxon>Lysobacterales</taxon>
        <taxon>Lysobacteraceae</taxon>
        <taxon>Xanthomonas</taxon>
    </lineage>
</organism>
<dbReference type="InterPro" id="IPR000182">
    <property type="entry name" value="GNAT_dom"/>
</dbReference>
<protein>
    <recommendedName>
        <fullName evidence="1">N-acetyltransferase domain-containing protein</fullName>
    </recommendedName>
</protein>